<feature type="region of interest" description="Disordered" evidence="1">
    <location>
        <begin position="31"/>
        <end position="54"/>
    </location>
</feature>
<gene>
    <name evidence="2" type="ORF">GR303_15395</name>
</gene>
<proteinExistence type="predicted"/>
<evidence type="ECO:0000313" key="3">
    <source>
        <dbReference type="Proteomes" id="UP000818323"/>
    </source>
</evidence>
<keyword evidence="3" id="KW-1185">Reference proteome</keyword>
<name>A0ABW9Z0V0_9HYPH</name>
<accession>A0ABW9Z0V0</accession>
<organism evidence="2 3">
    <name type="scientific">Microvirga arsenatis</name>
    <dbReference type="NCBI Taxonomy" id="2692265"/>
    <lineage>
        <taxon>Bacteria</taxon>
        <taxon>Pseudomonadati</taxon>
        <taxon>Pseudomonadota</taxon>
        <taxon>Alphaproteobacteria</taxon>
        <taxon>Hyphomicrobiales</taxon>
        <taxon>Methylobacteriaceae</taxon>
        <taxon>Microvirga</taxon>
    </lineage>
</organism>
<evidence type="ECO:0000313" key="2">
    <source>
        <dbReference type="EMBL" id="NBJ25742.1"/>
    </source>
</evidence>
<dbReference type="Proteomes" id="UP000818323">
    <property type="component" value="Unassembled WGS sequence"/>
</dbReference>
<sequence>MKCQFCHQDIDNPCHNAQEMQQRAQSHVERCEHALQSQQGAGAGSHRSDIQSNG</sequence>
<reference evidence="2 3" key="1">
    <citation type="submission" date="2020-01" db="EMBL/GenBank/DDBJ databases">
        <title>Microvirga sp. nov., an arsenate reduction bacterium isolated from Tibet hotspring sediments.</title>
        <authorList>
            <person name="Yuan C.-G."/>
        </authorList>
    </citation>
    <scope>NUCLEOTIDE SEQUENCE [LARGE SCALE GENOMIC DNA]</scope>
    <source>
        <strain evidence="2 3">SYSU G3D203</strain>
    </source>
</reference>
<comment type="caution">
    <text evidence="2">The sequence shown here is derived from an EMBL/GenBank/DDBJ whole genome shotgun (WGS) entry which is preliminary data.</text>
</comment>
<evidence type="ECO:0000256" key="1">
    <source>
        <dbReference type="SAM" id="MobiDB-lite"/>
    </source>
</evidence>
<protein>
    <submittedName>
        <fullName evidence="2">Uncharacterized protein</fullName>
    </submittedName>
</protein>
<dbReference type="EMBL" id="JAAAXJ010000008">
    <property type="protein sequence ID" value="NBJ25742.1"/>
    <property type="molecule type" value="Genomic_DNA"/>
</dbReference>
<dbReference type="RefSeq" id="WP_161725426.1">
    <property type="nucleotide sequence ID" value="NZ_JAAAXI010000019.1"/>
</dbReference>